<keyword evidence="4" id="KW-1185">Reference proteome</keyword>
<organism evidence="3 4">
    <name type="scientific">Actinomycetospora flava</name>
    <dbReference type="NCBI Taxonomy" id="3129232"/>
    <lineage>
        <taxon>Bacteria</taxon>
        <taxon>Bacillati</taxon>
        <taxon>Actinomycetota</taxon>
        <taxon>Actinomycetes</taxon>
        <taxon>Pseudonocardiales</taxon>
        <taxon>Pseudonocardiaceae</taxon>
        <taxon>Actinomycetospora</taxon>
    </lineage>
</organism>
<keyword evidence="2" id="KW-0812">Transmembrane</keyword>
<dbReference type="EMBL" id="JBBEGM010000014">
    <property type="protein sequence ID" value="MEJ2864952.1"/>
    <property type="molecule type" value="Genomic_DNA"/>
</dbReference>
<reference evidence="3 4" key="1">
    <citation type="submission" date="2024-03" db="EMBL/GenBank/DDBJ databases">
        <title>Actinomycetospora sp. OC33-EN07, a novel actinomycete isolated from wild orchid (Aerides multiflora).</title>
        <authorList>
            <person name="Suriyachadkun C."/>
        </authorList>
    </citation>
    <scope>NUCLEOTIDE SEQUENCE [LARGE SCALE GENOMIC DNA]</scope>
    <source>
        <strain evidence="3 4">OC33-EN07</strain>
    </source>
</reference>
<gene>
    <name evidence="3" type="ORF">WCD58_27595</name>
</gene>
<keyword evidence="2" id="KW-1133">Transmembrane helix</keyword>
<dbReference type="RefSeq" id="WP_337706316.1">
    <property type="nucleotide sequence ID" value="NZ_JBBEGM010000014.1"/>
</dbReference>
<name>A0ABU8MEA7_9PSEU</name>
<sequence>MSSPHGAGDVDRAVTGAHADYHREIQQHVEPDGLVDDVVTYRMLAPHLMRTLLFLVTPTVLLLLKFVLDYLASMSTPDDLTDIVSTLLGLLVVVLYLAGIASFFAPAKEPIAEHSRLLENRGDVATAAFEYVRAAAESRQSPAEVQPSTVAGVPVLLFRQYSERAMLLVQPYGRDLYVGWTMWRSRSTATLLVHFLRDTFGRFAPAPRFSAELRAAATRALRESVHSLSREGVAAATHLPAGPHTAPPPRDEAPFDAPYTPHDRDAHRPSPPADPPRTWHPEPHPDQHDQHDQHERPPHPPGALPTSGPPRGTDTGGWSTRGEEQERVSVRRDRPRETDDGWGPPPRDRW</sequence>
<accession>A0ABU8MEA7</accession>
<feature type="region of interest" description="Disordered" evidence="1">
    <location>
        <begin position="238"/>
        <end position="350"/>
    </location>
</feature>
<evidence type="ECO:0000256" key="1">
    <source>
        <dbReference type="SAM" id="MobiDB-lite"/>
    </source>
</evidence>
<feature type="compositionally biased region" description="Basic and acidic residues" evidence="1">
    <location>
        <begin position="321"/>
        <end position="339"/>
    </location>
</feature>
<feature type="transmembrane region" description="Helical" evidence="2">
    <location>
        <begin position="52"/>
        <end position="71"/>
    </location>
</feature>
<keyword evidence="2" id="KW-0472">Membrane</keyword>
<feature type="compositionally biased region" description="Basic and acidic residues" evidence="1">
    <location>
        <begin position="277"/>
        <end position="298"/>
    </location>
</feature>
<feature type="transmembrane region" description="Helical" evidence="2">
    <location>
        <begin position="83"/>
        <end position="107"/>
    </location>
</feature>
<dbReference type="Proteomes" id="UP001369736">
    <property type="component" value="Unassembled WGS sequence"/>
</dbReference>
<evidence type="ECO:0000313" key="3">
    <source>
        <dbReference type="EMBL" id="MEJ2864952.1"/>
    </source>
</evidence>
<protein>
    <submittedName>
        <fullName evidence="3">Uncharacterized protein</fullName>
    </submittedName>
</protein>
<evidence type="ECO:0000313" key="4">
    <source>
        <dbReference type="Proteomes" id="UP001369736"/>
    </source>
</evidence>
<proteinExistence type="predicted"/>
<evidence type="ECO:0000256" key="2">
    <source>
        <dbReference type="SAM" id="Phobius"/>
    </source>
</evidence>
<comment type="caution">
    <text evidence="3">The sequence shown here is derived from an EMBL/GenBank/DDBJ whole genome shotgun (WGS) entry which is preliminary data.</text>
</comment>